<dbReference type="EMBL" id="KN846956">
    <property type="protein sequence ID" value="KIW74047.1"/>
    <property type="molecule type" value="Genomic_DNA"/>
</dbReference>
<feature type="transmembrane region" description="Helical" evidence="6">
    <location>
        <begin position="181"/>
        <end position="203"/>
    </location>
</feature>
<evidence type="ECO:0000256" key="1">
    <source>
        <dbReference type="ARBA" id="ARBA00004141"/>
    </source>
</evidence>
<gene>
    <name evidence="7" type="ORF">PV04_02115</name>
</gene>
<proteinExistence type="predicted"/>
<keyword evidence="2 6" id="KW-0812">Transmembrane</keyword>
<accession>A0A0D2EI87</accession>
<feature type="region of interest" description="Disordered" evidence="5">
    <location>
        <begin position="253"/>
        <end position="285"/>
    </location>
</feature>
<dbReference type="Proteomes" id="UP000054266">
    <property type="component" value="Unassembled WGS sequence"/>
</dbReference>
<dbReference type="SUPFAM" id="SSF103473">
    <property type="entry name" value="MFS general substrate transporter"/>
    <property type="match status" value="1"/>
</dbReference>
<dbReference type="GO" id="GO:0005886">
    <property type="term" value="C:plasma membrane"/>
    <property type="evidence" value="ECO:0007669"/>
    <property type="project" value="TreeGrafter"/>
</dbReference>
<feature type="transmembrane region" description="Helical" evidence="6">
    <location>
        <begin position="152"/>
        <end position="174"/>
    </location>
</feature>
<comment type="subcellular location">
    <subcellularLocation>
        <location evidence="1">Membrane</location>
        <topology evidence="1">Multi-pass membrane protein</topology>
    </subcellularLocation>
</comment>
<dbReference type="InterPro" id="IPR036259">
    <property type="entry name" value="MFS_trans_sf"/>
</dbReference>
<dbReference type="FunFam" id="1.20.1250.20:FF:000319">
    <property type="entry name" value="MFS transporter, putative"/>
    <property type="match status" value="1"/>
</dbReference>
<name>A0A0D2EI87_9EURO</name>
<feature type="transmembrane region" description="Helical" evidence="6">
    <location>
        <begin position="366"/>
        <end position="389"/>
    </location>
</feature>
<feature type="transmembrane region" description="Helical" evidence="6">
    <location>
        <begin position="91"/>
        <end position="111"/>
    </location>
</feature>
<dbReference type="GO" id="GO:0022857">
    <property type="term" value="F:transmembrane transporter activity"/>
    <property type="evidence" value="ECO:0007669"/>
    <property type="project" value="InterPro"/>
</dbReference>
<keyword evidence="8" id="KW-1185">Reference proteome</keyword>
<feature type="compositionally biased region" description="Polar residues" evidence="5">
    <location>
        <begin position="255"/>
        <end position="264"/>
    </location>
</feature>
<evidence type="ECO:0000256" key="2">
    <source>
        <dbReference type="ARBA" id="ARBA00022692"/>
    </source>
</evidence>
<feature type="transmembrane region" description="Helical" evidence="6">
    <location>
        <begin position="410"/>
        <end position="429"/>
    </location>
</feature>
<evidence type="ECO:0008006" key="9">
    <source>
        <dbReference type="Google" id="ProtNLM"/>
    </source>
</evidence>
<keyword evidence="3 6" id="KW-1133">Transmembrane helix</keyword>
<dbReference type="InterPro" id="IPR011701">
    <property type="entry name" value="MFS"/>
</dbReference>
<dbReference type="HOGENOM" id="CLU_008455_13_3_1"/>
<feature type="transmembrane region" description="Helical" evidence="6">
    <location>
        <begin position="209"/>
        <end position="230"/>
    </location>
</feature>
<evidence type="ECO:0000256" key="5">
    <source>
        <dbReference type="SAM" id="MobiDB-lite"/>
    </source>
</evidence>
<feature type="transmembrane region" description="Helical" evidence="6">
    <location>
        <begin position="473"/>
        <end position="492"/>
    </location>
</feature>
<dbReference type="PANTHER" id="PTHR23502:SF30">
    <property type="entry name" value="TRANSPORTER, PUTATIVE (AFU_ORTHOLOGUE AFUA_8G04702)-RELATED"/>
    <property type="match status" value="1"/>
</dbReference>
<evidence type="ECO:0000313" key="8">
    <source>
        <dbReference type="Proteomes" id="UP000054266"/>
    </source>
</evidence>
<sequence length="568" mass="62410">MAASPSFIPGTVHLVDLEGTIHARHAAGGKSDIVLVPAPSDHPDDPLNWSPRRKLLSITCLCIYILAVGIASAAIYSVLVPISVATNLTVADLNAGTGYMFLFFGWGCLVWQSLAQQYGKRPIYLLSLLASMAIMLWAPYTTSNGQWIANKILQGFFGAPIESLCEISVSDIYFTHERGTYIGVYALFLAGSNFFAPVISGFINDGQGWQWVLFWCAIFNGGAFVILFFFMEETNYHRKPLLAVEPDEALPEEQVSANTETGVESSADPEKTPAVKSKAGPDVSEGSVRTYQKKSFLQKMALLRKEDLQKKNQLKGLVLRPLIFLSFPVIFFSGFMYGAIVCYFNVLNGTASIILSAPPYNFSSSMVGLSYISCLIGVCLGAYFSGPIGDKFILWKARRNHGVMEPEHRLWLYCALLVLIPGGLLIWGLGADHQVHWFGLIFAMGMLAASITIGCQLPVSYCIDSYKDISGDAMVTVIIIRNTMSFAVSYGITPWVTNMGYQNAFLVAAFVALAQTSVFLAFIKWGRSFRKASVGRYLKNLGRISIRWSQSSPVHAVALAKETGEWIK</sequence>
<protein>
    <recommendedName>
        <fullName evidence="9">Major facilitator superfamily (MFS) profile domain-containing protein</fullName>
    </recommendedName>
</protein>
<dbReference type="AlphaFoldDB" id="A0A0D2EI87"/>
<evidence type="ECO:0000256" key="4">
    <source>
        <dbReference type="ARBA" id="ARBA00023136"/>
    </source>
</evidence>
<feature type="transmembrane region" description="Helical" evidence="6">
    <location>
        <begin position="55"/>
        <end position="79"/>
    </location>
</feature>
<feature type="transmembrane region" description="Helical" evidence="6">
    <location>
        <begin position="504"/>
        <end position="523"/>
    </location>
</feature>
<organism evidence="7 8">
    <name type="scientific">Phialophora macrospora</name>
    <dbReference type="NCBI Taxonomy" id="1851006"/>
    <lineage>
        <taxon>Eukaryota</taxon>
        <taxon>Fungi</taxon>
        <taxon>Dikarya</taxon>
        <taxon>Ascomycota</taxon>
        <taxon>Pezizomycotina</taxon>
        <taxon>Eurotiomycetes</taxon>
        <taxon>Chaetothyriomycetidae</taxon>
        <taxon>Chaetothyriales</taxon>
        <taxon>Herpotrichiellaceae</taxon>
        <taxon>Phialophora</taxon>
    </lineage>
</organism>
<feature type="transmembrane region" description="Helical" evidence="6">
    <location>
        <begin position="435"/>
        <end position="461"/>
    </location>
</feature>
<evidence type="ECO:0000313" key="7">
    <source>
        <dbReference type="EMBL" id="KIW74047.1"/>
    </source>
</evidence>
<dbReference type="Gene3D" id="1.20.1250.20">
    <property type="entry name" value="MFS general substrate transporter like domains"/>
    <property type="match status" value="1"/>
</dbReference>
<dbReference type="Pfam" id="PF07690">
    <property type="entry name" value="MFS_1"/>
    <property type="match status" value="1"/>
</dbReference>
<dbReference type="STRING" id="5601.A0A0D2EI87"/>
<feature type="transmembrane region" description="Helical" evidence="6">
    <location>
        <begin position="322"/>
        <end position="346"/>
    </location>
</feature>
<reference evidence="7 8" key="1">
    <citation type="submission" date="2015-01" db="EMBL/GenBank/DDBJ databases">
        <title>The Genome Sequence of Capronia semiimmersa CBS27337.</title>
        <authorList>
            <consortium name="The Broad Institute Genomics Platform"/>
            <person name="Cuomo C."/>
            <person name="de Hoog S."/>
            <person name="Gorbushina A."/>
            <person name="Stielow B."/>
            <person name="Teixiera M."/>
            <person name="Abouelleil A."/>
            <person name="Chapman S.B."/>
            <person name="Priest M."/>
            <person name="Young S.K."/>
            <person name="Wortman J."/>
            <person name="Nusbaum C."/>
            <person name="Birren B."/>
        </authorList>
    </citation>
    <scope>NUCLEOTIDE SEQUENCE [LARGE SCALE GENOMIC DNA]</scope>
    <source>
        <strain evidence="7 8">CBS 27337</strain>
    </source>
</reference>
<evidence type="ECO:0000256" key="3">
    <source>
        <dbReference type="ARBA" id="ARBA00022989"/>
    </source>
</evidence>
<feature type="transmembrane region" description="Helical" evidence="6">
    <location>
        <begin position="123"/>
        <end position="140"/>
    </location>
</feature>
<keyword evidence="4 6" id="KW-0472">Membrane</keyword>
<evidence type="ECO:0000256" key="6">
    <source>
        <dbReference type="SAM" id="Phobius"/>
    </source>
</evidence>
<dbReference type="PANTHER" id="PTHR23502">
    <property type="entry name" value="MAJOR FACILITATOR SUPERFAMILY"/>
    <property type="match status" value="1"/>
</dbReference>